<protein>
    <submittedName>
        <fullName evidence="7">ABC transporter substrate-binding protein</fullName>
    </submittedName>
</protein>
<dbReference type="PANTHER" id="PTHR30290">
    <property type="entry name" value="PERIPLASMIC BINDING COMPONENT OF ABC TRANSPORTER"/>
    <property type="match status" value="1"/>
</dbReference>
<name>A0ABX8IG03_9GAMM</name>
<keyword evidence="5" id="KW-0653">Protein transport</keyword>
<evidence type="ECO:0000259" key="6">
    <source>
        <dbReference type="Pfam" id="PF00496"/>
    </source>
</evidence>
<dbReference type="Gene3D" id="3.40.190.10">
    <property type="entry name" value="Periplasmic binding protein-like II"/>
    <property type="match status" value="1"/>
</dbReference>
<keyword evidence="3" id="KW-0732">Signal</keyword>
<keyword evidence="8" id="KW-1185">Reference proteome</keyword>
<evidence type="ECO:0000256" key="5">
    <source>
        <dbReference type="ARBA" id="ARBA00022927"/>
    </source>
</evidence>
<dbReference type="CDD" id="cd08515">
    <property type="entry name" value="PBP2_NikA_DppA_OppA_like_10"/>
    <property type="match status" value="1"/>
</dbReference>
<evidence type="ECO:0000256" key="3">
    <source>
        <dbReference type="ARBA" id="ARBA00022729"/>
    </source>
</evidence>
<reference evidence="7 8" key="1">
    <citation type="submission" date="2021-06" db="EMBL/GenBank/DDBJ databases">
        <title>Microbial metabolic specificity influences pelagic lipid remineralization.</title>
        <authorList>
            <person name="Behrendt L."/>
            <person name="Hunter J.E."/>
            <person name="Alcolombri U."/>
            <person name="Smriga S."/>
            <person name="Mincer T."/>
            <person name="Lowenstein D.P."/>
            <person name="Peaudecerf F.J."/>
            <person name="Fernandez V.I."/>
            <person name="Fredricks H."/>
            <person name="Almblad H."/>
            <person name="Harrison J.J."/>
            <person name="Stocker R."/>
            <person name="Van Mooy B.A.S."/>
        </authorList>
    </citation>
    <scope>NUCLEOTIDE SEQUENCE [LARGE SCALE GENOMIC DNA]</scope>
    <source>
        <strain evidence="7 8">HP15-B</strain>
    </source>
</reference>
<evidence type="ECO:0000256" key="4">
    <source>
        <dbReference type="ARBA" id="ARBA00022856"/>
    </source>
</evidence>
<dbReference type="InterPro" id="IPR030678">
    <property type="entry name" value="Peptide/Ni-bd"/>
</dbReference>
<dbReference type="EMBL" id="CP076686">
    <property type="protein sequence ID" value="QWV12563.1"/>
    <property type="molecule type" value="Genomic_DNA"/>
</dbReference>
<dbReference type="GeneID" id="78561382"/>
<comment type="similarity">
    <text evidence="1">Belongs to the bacterial solute-binding protein 5 family.</text>
</comment>
<organism evidence="7 8">
    <name type="scientific">Marinobacter adhaerens</name>
    <dbReference type="NCBI Taxonomy" id="1033846"/>
    <lineage>
        <taxon>Bacteria</taxon>
        <taxon>Pseudomonadati</taxon>
        <taxon>Pseudomonadota</taxon>
        <taxon>Gammaproteobacteria</taxon>
        <taxon>Pseudomonadales</taxon>
        <taxon>Marinobacteraceae</taxon>
        <taxon>Marinobacter</taxon>
    </lineage>
</organism>
<keyword evidence="4" id="KW-0571">Peptide transport</keyword>
<evidence type="ECO:0000313" key="8">
    <source>
        <dbReference type="Proteomes" id="UP000683442"/>
    </source>
</evidence>
<accession>A0ABX8IG03</accession>
<evidence type="ECO:0000313" key="7">
    <source>
        <dbReference type="EMBL" id="QWV12563.1"/>
    </source>
</evidence>
<evidence type="ECO:0000256" key="1">
    <source>
        <dbReference type="ARBA" id="ARBA00005695"/>
    </source>
</evidence>
<gene>
    <name evidence="7" type="ORF">KQ249_18120</name>
</gene>
<dbReference type="InterPro" id="IPR039424">
    <property type="entry name" value="SBP_5"/>
</dbReference>
<keyword evidence="2" id="KW-0813">Transport</keyword>
<feature type="domain" description="Solute-binding protein family 5" evidence="6">
    <location>
        <begin position="76"/>
        <end position="429"/>
    </location>
</feature>
<dbReference type="InterPro" id="IPR000914">
    <property type="entry name" value="SBP_5_dom"/>
</dbReference>
<dbReference type="Proteomes" id="UP000683442">
    <property type="component" value="Chromosome"/>
</dbReference>
<dbReference type="SUPFAM" id="SSF53850">
    <property type="entry name" value="Periplasmic binding protein-like II"/>
    <property type="match status" value="1"/>
</dbReference>
<proteinExistence type="inferred from homology"/>
<dbReference type="RefSeq" id="WP_041645492.1">
    <property type="nucleotide sequence ID" value="NZ_CP076686.1"/>
</dbReference>
<evidence type="ECO:0000256" key="2">
    <source>
        <dbReference type="ARBA" id="ARBA00022448"/>
    </source>
</evidence>
<dbReference type="Pfam" id="PF00496">
    <property type="entry name" value="SBP_bac_5"/>
    <property type="match status" value="1"/>
</dbReference>
<dbReference type="Gene3D" id="3.10.105.10">
    <property type="entry name" value="Dipeptide-binding Protein, Domain 3"/>
    <property type="match status" value="1"/>
</dbReference>
<dbReference type="PIRSF" id="PIRSF002741">
    <property type="entry name" value="MppA"/>
    <property type="match status" value="1"/>
</dbReference>
<dbReference type="PANTHER" id="PTHR30290:SF9">
    <property type="entry name" value="OLIGOPEPTIDE-BINDING PROTEIN APPA"/>
    <property type="match status" value="1"/>
</dbReference>
<sequence>MRTRTPVPFKNQLISAVVAGLLPVCASAGKDDNTLVVAFEKPLTTVDRLYSIQREGLILSRLTDDGLFYVNPDSLEFEPLAAESYEWINETTLEVTVRDDVFFHDGSKLTAEDVVYTFEWVLDENSDTSRGPVIQSWLESIEKAGPRTVRFNLRLPYPMALRDMAISIPVRKKGTYEGADGMENAAEDRPLNGIGPYRIKDFSAGREIVIERFDNYYQASPKANPAIETMVFRVIPDQGTQQAELLSGGIDMMMGVPPDVADNISHLPGVERKEGNDIRIGYITLDAAGYSDPDTPFTKLKVRQAINHAINREEITRYLVRGSAEVVPYACHPRQFGCEGDGPVYPYNPEKAKRLLKEAGYPDGFAFKLWAYREKIIAEAVVSDLKEIGLDVDLRFVKLNVFAKVRNDKDMEAFFASYGSGGTADASASTGVHFAAGSARNYTDDEALGETVLAAERTIEVAERKRLYREALNRIAEQAYWVPMFSYSQNYLLSPGLEFPVPKDGVPRFWQASWSDQ</sequence>